<dbReference type="OrthoDB" id="21018at2759"/>
<keyword evidence="12" id="KW-1185">Reference proteome</keyword>
<dbReference type="GO" id="GO:0072354">
    <property type="term" value="F:histone H3T3 kinase activity"/>
    <property type="evidence" value="ECO:0007669"/>
    <property type="project" value="TreeGrafter"/>
</dbReference>
<comment type="caution">
    <text evidence="11">The sequence shown here is derived from an EMBL/GenBank/DDBJ whole genome shotgun (WGS) entry which is preliminary data.</text>
</comment>
<sequence length="591" mass="65582">MGRPRVYGTKHRNVQTAAGLIFGSGATSGTAVPSATLATSAPRETRSKALEDWRSVAHGIDEVSKESTKAASDRDESYDSSQSSEPKEDEDSEEEGEASRESEEEFDGGLEELSENEDSNSAPLNGDSNNADYEHSSIGQSYYGEPAPKHLSILADAYKTDRGTELIVSKWSEVIPTTASITKIAEASFAEVYRVKTPDGTSIIKVLQLKIPTDPDSAQIETAIEAADLVAEIRIMNVLAEVPGFVGFKDAHLIKGKFAPALHAAYTQYLGEDSKDDEGDHDGENDHGGYDEGEGEEEEEEEEEEEPRSYFPDPDIFTNESTFLVLELADAGTVLDECEVTTIDQVWDLLLGVIMALSRAEVICEFEHRDLHENNICVRQKHTTPTHNPSLDGDLKYGFSGYAVTIIDYGLSRAKVHNGDVVFQDLEKDLSLFHGDSGGTHGMQFDNYRRHVPLPLKPHHVSALQDGMRNHLFTGLRTMQAASWHDEASRSPSRTNRHTWAEHIPYSNVLWIRYILSYLTKTFKKSSRSQSVKEQLRAFEADTRDLKRRLDVRTKVENGAFSSATEVLNFVYGRGWVGESQLEDFGMESTA</sequence>
<evidence type="ECO:0000313" key="11">
    <source>
        <dbReference type="EMBL" id="OWP05445.1"/>
    </source>
</evidence>
<dbReference type="InParanoid" id="A0A218ZDT7"/>
<dbReference type="STRING" id="503106.A0A218ZDT7"/>
<keyword evidence="2" id="KW-0723">Serine/threonine-protein kinase</keyword>
<keyword evidence="3" id="KW-0808">Transferase</keyword>
<evidence type="ECO:0000256" key="1">
    <source>
        <dbReference type="ARBA" id="ARBA00012513"/>
    </source>
</evidence>
<feature type="region of interest" description="Disordered" evidence="9">
    <location>
        <begin position="23"/>
        <end position="142"/>
    </location>
</feature>
<dbReference type="EMBL" id="MZNU01000074">
    <property type="protein sequence ID" value="OWP05445.1"/>
    <property type="molecule type" value="Genomic_DNA"/>
</dbReference>
<dbReference type="SUPFAM" id="SSF56112">
    <property type="entry name" value="Protein kinase-like (PK-like)"/>
    <property type="match status" value="1"/>
</dbReference>
<dbReference type="EC" id="2.7.11.1" evidence="1"/>
<name>A0A218ZDT7_9HELO</name>
<evidence type="ECO:0000256" key="9">
    <source>
        <dbReference type="SAM" id="MobiDB-lite"/>
    </source>
</evidence>
<gene>
    <name evidence="11" type="ORF">B2J93_7646</name>
</gene>
<feature type="compositionally biased region" description="Acidic residues" evidence="9">
    <location>
        <begin position="291"/>
        <end position="306"/>
    </location>
</feature>
<dbReference type="Pfam" id="PF12330">
    <property type="entry name" value="Haspin_kinase"/>
    <property type="match status" value="1"/>
</dbReference>
<evidence type="ECO:0000259" key="10">
    <source>
        <dbReference type="PROSITE" id="PS50011"/>
    </source>
</evidence>
<feature type="region of interest" description="Disordered" evidence="9">
    <location>
        <begin position="272"/>
        <end position="314"/>
    </location>
</feature>
<reference evidence="11 12" key="1">
    <citation type="submission" date="2017-04" db="EMBL/GenBank/DDBJ databases">
        <title>Draft genome sequence of Marssonina coronaria NL1: causal agent of apple blotch.</title>
        <authorList>
            <person name="Cheng Q."/>
        </authorList>
    </citation>
    <scope>NUCLEOTIDE SEQUENCE [LARGE SCALE GENOMIC DNA]</scope>
    <source>
        <strain evidence="11 12">NL1</strain>
    </source>
</reference>
<comment type="catalytic activity">
    <reaction evidence="8">
        <text>L-seryl-[protein] + ATP = O-phospho-L-seryl-[protein] + ADP + H(+)</text>
        <dbReference type="Rhea" id="RHEA:17989"/>
        <dbReference type="Rhea" id="RHEA-COMP:9863"/>
        <dbReference type="Rhea" id="RHEA-COMP:11604"/>
        <dbReference type="ChEBI" id="CHEBI:15378"/>
        <dbReference type="ChEBI" id="CHEBI:29999"/>
        <dbReference type="ChEBI" id="CHEBI:30616"/>
        <dbReference type="ChEBI" id="CHEBI:83421"/>
        <dbReference type="ChEBI" id="CHEBI:456216"/>
        <dbReference type="EC" id="2.7.11.1"/>
    </reaction>
</comment>
<feature type="compositionally biased region" description="Acidic residues" evidence="9">
    <location>
        <begin position="87"/>
        <end position="118"/>
    </location>
</feature>
<evidence type="ECO:0000256" key="4">
    <source>
        <dbReference type="ARBA" id="ARBA00022741"/>
    </source>
</evidence>
<evidence type="ECO:0000256" key="6">
    <source>
        <dbReference type="ARBA" id="ARBA00022840"/>
    </source>
</evidence>
<dbReference type="Gene3D" id="1.10.510.10">
    <property type="entry name" value="Transferase(Phosphotransferase) domain 1"/>
    <property type="match status" value="1"/>
</dbReference>
<dbReference type="PANTHER" id="PTHR24419:SF18">
    <property type="entry name" value="SERINE_THREONINE-PROTEIN KINASE HASPIN"/>
    <property type="match status" value="1"/>
</dbReference>
<evidence type="ECO:0000256" key="5">
    <source>
        <dbReference type="ARBA" id="ARBA00022777"/>
    </source>
</evidence>
<dbReference type="GO" id="GO:0000278">
    <property type="term" value="P:mitotic cell cycle"/>
    <property type="evidence" value="ECO:0007669"/>
    <property type="project" value="TreeGrafter"/>
</dbReference>
<dbReference type="AlphaFoldDB" id="A0A218ZDT7"/>
<evidence type="ECO:0000256" key="8">
    <source>
        <dbReference type="ARBA" id="ARBA00048679"/>
    </source>
</evidence>
<organism evidence="11 12">
    <name type="scientific">Diplocarpon coronariae</name>
    <dbReference type="NCBI Taxonomy" id="2795749"/>
    <lineage>
        <taxon>Eukaryota</taxon>
        <taxon>Fungi</taxon>
        <taxon>Dikarya</taxon>
        <taxon>Ascomycota</taxon>
        <taxon>Pezizomycotina</taxon>
        <taxon>Leotiomycetes</taxon>
        <taxon>Helotiales</taxon>
        <taxon>Drepanopezizaceae</taxon>
        <taxon>Diplocarpon</taxon>
    </lineage>
</organism>
<evidence type="ECO:0000256" key="7">
    <source>
        <dbReference type="ARBA" id="ARBA00047899"/>
    </source>
</evidence>
<dbReference type="InterPro" id="IPR000719">
    <property type="entry name" value="Prot_kinase_dom"/>
</dbReference>
<comment type="catalytic activity">
    <reaction evidence="7">
        <text>L-threonyl-[protein] + ATP = O-phospho-L-threonyl-[protein] + ADP + H(+)</text>
        <dbReference type="Rhea" id="RHEA:46608"/>
        <dbReference type="Rhea" id="RHEA-COMP:11060"/>
        <dbReference type="Rhea" id="RHEA-COMP:11605"/>
        <dbReference type="ChEBI" id="CHEBI:15378"/>
        <dbReference type="ChEBI" id="CHEBI:30013"/>
        <dbReference type="ChEBI" id="CHEBI:30616"/>
        <dbReference type="ChEBI" id="CHEBI:61977"/>
        <dbReference type="ChEBI" id="CHEBI:456216"/>
        <dbReference type="EC" id="2.7.11.1"/>
    </reaction>
</comment>
<dbReference type="PROSITE" id="PS50011">
    <property type="entry name" value="PROTEIN_KINASE_DOM"/>
    <property type="match status" value="1"/>
</dbReference>
<dbReference type="Gene3D" id="3.30.200.20">
    <property type="entry name" value="Phosphorylase Kinase, domain 1"/>
    <property type="match status" value="1"/>
</dbReference>
<dbReference type="SMART" id="SM01331">
    <property type="entry name" value="DUF3635"/>
    <property type="match status" value="1"/>
</dbReference>
<dbReference type="GO" id="GO:0035556">
    <property type="term" value="P:intracellular signal transduction"/>
    <property type="evidence" value="ECO:0007669"/>
    <property type="project" value="TreeGrafter"/>
</dbReference>
<evidence type="ECO:0000313" key="12">
    <source>
        <dbReference type="Proteomes" id="UP000242519"/>
    </source>
</evidence>
<dbReference type="GO" id="GO:0005737">
    <property type="term" value="C:cytoplasm"/>
    <property type="evidence" value="ECO:0007669"/>
    <property type="project" value="TreeGrafter"/>
</dbReference>
<accession>A0A218ZDT7</accession>
<keyword evidence="4" id="KW-0547">Nucleotide-binding</keyword>
<proteinExistence type="predicted"/>
<feature type="domain" description="Protein kinase" evidence="10">
    <location>
        <begin position="178"/>
        <end position="577"/>
    </location>
</feature>
<feature type="compositionally biased region" description="Basic and acidic residues" evidence="9">
    <location>
        <begin position="43"/>
        <end position="77"/>
    </location>
</feature>
<protein>
    <recommendedName>
        <fullName evidence="1">non-specific serine/threonine protein kinase</fullName>
        <ecNumber evidence="1">2.7.11.1</ecNumber>
    </recommendedName>
</protein>
<dbReference type="GO" id="GO:0005634">
    <property type="term" value="C:nucleus"/>
    <property type="evidence" value="ECO:0007669"/>
    <property type="project" value="TreeGrafter"/>
</dbReference>
<evidence type="ECO:0000256" key="2">
    <source>
        <dbReference type="ARBA" id="ARBA00022527"/>
    </source>
</evidence>
<dbReference type="PANTHER" id="PTHR24419">
    <property type="entry name" value="INTERLEUKIN-1 RECEPTOR-ASSOCIATED KINASE"/>
    <property type="match status" value="1"/>
</dbReference>
<keyword evidence="6" id="KW-0067">ATP-binding</keyword>
<keyword evidence="5" id="KW-0418">Kinase</keyword>
<feature type="compositionally biased region" description="Polar residues" evidence="9">
    <location>
        <begin position="121"/>
        <end position="131"/>
    </location>
</feature>
<dbReference type="InterPro" id="IPR011009">
    <property type="entry name" value="Kinase-like_dom_sf"/>
</dbReference>
<evidence type="ECO:0000256" key="3">
    <source>
        <dbReference type="ARBA" id="ARBA00022679"/>
    </source>
</evidence>
<feature type="compositionally biased region" description="Polar residues" evidence="9">
    <location>
        <begin position="25"/>
        <end position="39"/>
    </location>
</feature>
<dbReference type="InterPro" id="IPR024604">
    <property type="entry name" value="GSG2_C"/>
</dbReference>
<dbReference type="Proteomes" id="UP000242519">
    <property type="component" value="Unassembled WGS sequence"/>
</dbReference>
<dbReference type="GO" id="GO:0005524">
    <property type="term" value="F:ATP binding"/>
    <property type="evidence" value="ECO:0007669"/>
    <property type="project" value="UniProtKB-KW"/>
</dbReference>